<feature type="transmembrane region" description="Helical" evidence="7">
    <location>
        <begin position="12"/>
        <end position="30"/>
    </location>
</feature>
<dbReference type="RefSeq" id="WP_394822114.1">
    <property type="nucleotide sequence ID" value="NZ_CP089984.1"/>
</dbReference>
<keyword evidence="4 7" id="KW-1133">Transmembrane helix</keyword>
<evidence type="ECO:0000313" key="9">
    <source>
        <dbReference type="Proteomes" id="UP001370348"/>
    </source>
</evidence>
<proteinExistence type="inferred from homology"/>
<dbReference type="PANTHER" id="PTHR34478">
    <property type="entry name" value="PROTEIN LEMA"/>
    <property type="match status" value="1"/>
</dbReference>
<protein>
    <submittedName>
        <fullName evidence="8">LemA family protein</fullName>
    </submittedName>
</protein>
<comment type="subcellular location">
    <subcellularLocation>
        <location evidence="1">Membrane</location>
        <topology evidence="1">Single-pass membrane protein</topology>
    </subcellularLocation>
</comment>
<dbReference type="InterPro" id="IPR007156">
    <property type="entry name" value="MamQ_LemA"/>
</dbReference>
<organism evidence="8 9">
    <name type="scientific">Pendulispora albinea</name>
    <dbReference type="NCBI Taxonomy" id="2741071"/>
    <lineage>
        <taxon>Bacteria</taxon>
        <taxon>Pseudomonadati</taxon>
        <taxon>Myxococcota</taxon>
        <taxon>Myxococcia</taxon>
        <taxon>Myxococcales</taxon>
        <taxon>Sorangiineae</taxon>
        <taxon>Pendulisporaceae</taxon>
        <taxon>Pendulispora</taxon>
    </lineage>
</organism>
<dbReference type="Pfam" id="PF04011">
    <property type="entry name" value="LemA"/>
    <property type="match status" value="1"/>
</dbReference>
<evidence type="ECO:0000256" key="2">
    <source>
        <dbReference type="ARBA" id="ARBA00008854"/>
    </source>
</evidence>
<evidence type="ECO:0000256" key="5">
    <source>
        <dbReference type="ARBA" id="ARBA00023136"/>
    </source>
</evidence>
<keyword evidence="6" id="KW-0175">Coiled coil</keyword>
<accession>A0ABZ2LU10</accession>
<keyword evidence="3 7" id="KW-0812">Transmembrane</keyword>
<keyword evidence="5 7" id="KW-0472">Membrane</keyword>
<evidence type="ECO:0000313" key="8">
    <source>
        <dbReference type="EMBL" id="WXB12492.1"/>
    </source>
</evidence>
<evidence type="ECO:0000256" key="4">
    <source>
        <dbReference type="ARBA" id="ARBA00022989"/>
    </source>
</evidence>
<name>A0ABZ2LU10_9BACT</name>
<evidence type="ECO:0000256" key="3">
    <source>
        <dbReference type="ARBA" id="ARBA00022692"/>
    </source>
</evidence>
<dbReference type="Gene3D" id="1.20.1440.20">
    <property type="entry name" value="LemA-like domain"/>
    <property type="match status" value="1"/>
</dbReference>
<dbReference type="PANTHER" id="PTHR34478:SF2">
    <property type="entry name" value="MEMBRANE PROTEIN"/>
    <property type="match status" value="1"/>
</dbReference>
<evidence type="ECO:0000256" key="7">
    <source>
        <dbReference type="SAM" id="Phobius"/>
    </source>
</evidence>
<keyword evidence="9" id="KW-1185">Reference proteome</keyword>
<dbReference type="InterPro" id="IPR023353">
    <property type="entry name" value="LemA-like_dom_sf"/>
</dbReference>
<comment type="similarity">
    <text evidence="2">Belongs to the LemA family.</text>
</comment>
<reference evidence="8 9" key="1">
    <citation type="submission" date="2021-12" db="EMBL/GenBank/DDBJ databases">
        <title>Discovery of the Pendulisporaceae a myxobacterial family with distinct sporulation behavior and unique specialized metabolism.</title>
        <authorList>
            <person name="Garcia R."/>
            <person name="Popoff A."/>
            <person name="Bader C.D."/>
            <person name="Loehr J."/>
            <person name="Walesch S."/>
            <person name="Walt C."/>
            <person name="Boldt J."/>
            <person name="Bunk B."/>
            <person name="Haeckl F.J.F.P.J."/>
            <person name="Gunesch A.P."/>
            <person name="Birkelbach J."/>
            <person name="Nuebel U."/>
            <person name="Pietschmann T."/>
            <person name="Bach T."/>
            <person name="Mueller R."/>
        </authorList>
    </citation>
    <scope>NUCLEOTIDE SEQUENCE [LARGE SCALE GENOMIC DNA]</scope>
    <source>
        <strain evidence="8 9">MSr11954</strain>
    </source>
</reference>
<dbReference type="Proteomes" id="UP001370348">
    <property type="component" value="Chromosome"/>
</dbReference>
<evidence type="ECO:0000256" key="1">
    <source>
        <dbReference type="ARBA" id="ARBA00004167"/>
    </source>
</evidence>
<evidence type="ECO:0000256" key="6">
    <source>
        <dbReference type="SAM" id="Coils"/>
    </source>
</evidence>
<dbReference type="SUPFAM" id="SSF140478">
    <property type="entry name" value="LemA-like"/>
    <property type="match status" value="1"/>
</dbReference>
<gene>
    <name evidence="8" type="ORF">LZC94_32175</name>
</gene>
<sequence length="214" mass="23768">MKRPGHPSPFSFPFSFSAFSAFAALAFVFLGSQMLMGCQKYDELIEKDQVAEQRWADIDAQLQRRADLVPNLVSTVKASAAHETETLQKVAEARASATSIKLTTEDLSDPAKVAAFEKAQSELKGSLSRLLMVAEKYPDLKANAAFHDLQVQLEGTENRILRAREQYNQAVREYNSELGKIHGQAVNRVTGKAFKPRVYFQATPESQAVPKVSF</sequence>
<dbReference type="EMBL" id="CP089984">
    <property type="protein sequence ID" value="WXB12492.1"/>
    <property type="molecule type" value="Genomic_DNA"/>
</dbReference>
<feature type="coiled-coil region" evidence="6">
    <location>
        <begin position="146"/>
        <end position="173"/>
    </location>
</feature>